<dbReference type="AlphaFoldDB" id="A0A291GMV9"/>
<organism evidence="1 2">
    <name type="scientific">Brachybacterium vulturis</name>
    <dbReference type="NCBI Taxonomy" id="2017484"/>
    <lineage>
        <taxon>Bacteria</taxon>
        <taxon>Bacillati</taxon>
        <taxon>Actinomycetota</taxon>
        <taxon>Actinomycetes</taxon>
        <taxon>Micrococcales</taxon>
        <taxon>Dermabacteraceae</taxon>
        <taxon>Brachybacterium</taxon>
    </lineage>
</organism>
<proteinExistence type="predicted"/>
<evidence type="ECO:0000313" key="2">
    <source>
        <dbReference type="Proteomes" id="UP000218165"/>
    </source>
</evidence>
<accession>A0A291GMV9</accession>
<sequence>MRIEGFAVEPILRVLRQQGLEIAALASRAWKRPARIAERTVTDALVEDKIRYLAWTVNQVTGAVQMTPEGLYGRRKPVAPLRRQEGLAGPSRGAVDRAMLIVTSRGGRSVRI</sequence>
<gene>
    <name evidence="1" type="ORF">CFK38_08950</name>
</gene>
<name>A0A291GMV9_9MICO</name>
<dbReference type="KEGG" id="brz:CFK38_08950"/>
<dbReference type="Proteomes" id="UP000218165">
    <property type="component" value="Chromosome"/>
</dbReference>
<keyword evidence="2" id="KW-1185">Reference proteome</keyword>
<protein>
    <submittedName>
        <fullName evidence="1">Uncharacterized protein</fullName>
    </submittedName>
</protein>
<reference evidence="2" key="1">
    <citation type="submission" date="2017-09" db="EMBL/GenBank/DDBJ databases">
        <title>Brachybacterium sp. VM2412.</title>
        <authorList>
            <person name="Tak E.J."/>
            <person name="Bae J.-W."/>
        </authorList>
    </citation>
    <scope>NUCLEOTIDE SEQUENCE [LARGE SCALE GENOMIC DNA]</scope>
    <source>
        <strain evidence="2">VM2412</strain>
    </source>
</reference>
<dbReference type="RefSeq" id="WP_096802763.1">
    <property type="nucleotide sequence ID" value="NZ_CP023563.1"/>
</dbReference>
<evidence type="ECO:0000313" key="1">
    <source>
        <dbReference type="EMBL" id="ATG51639.1"/>
    </source>
</evidence>
<dbReference type="EMBL" id="CP023563">
    <property type="protein sequence ID" value="ATG51639.1"/>
    <property type="molecule type" value="Genomic_DNA"/>
</dbReference>
<dbReference type="OrthoDB" id="4281720at2"/>